<dbReference type="Proteomes" id="UP000309215">
    <property type="component" value="Unassembled WGS sequence"/>
</dbReference>
<dbReference type="RefSeq" id="WP_136927231.1">
    <property type="nucleotide sequence ID" value="NZ_SSMQ01000002.1"/>
</dbReference>
<keyword evidence="3" id="KW-1185">Reference proteome</keyword>
<feature type="transmembrane region" description="Helical" evidence="1">
    <location>
        <begin position="94"/>
        <end position="113"/>
    </location>
</feature>
<gene>
    <name evidence="2" type="ORF">E8A74_02235</name>
</gene>
<keyword evidence="1" id="KW-0472">Membrane</keyword>
<accession>A0A4U1JIS3</accession>
<name>A0A4U1JIS3_9BACT</name>
<dbReference type="AlphaFoldDB" id="A0A4U1JIS3"/>
<protein>
    <submittedName>
        <fullName evidence="2">Uncharacterized protein</fullName>
    </submittedName>
</protein>
<dbReference type="OrthoDB" id="5495606at2"/>
<evidence type="ECO:0000256" key="1">
    <source>
        <dbReference type="SAM" id="Phobius"/>
    </source>
</evidence>
<feature type="transmembrane region" description="Helical" evidence="1">
    <location>
        <begin position="250"/>
        <end position="272"/>
    </location>
</feature>
<comment type="caution">
    <text evidence="2">The sequence shown here is derived from an EMBL/GenBank/DDBJ whole genome shotgun (WGS) entry which is preliminary data.</text>
</comment>
<feature type="transmembrane region" description="Helical" evidence="1">
    <location>
        <begin position="66"/>
        <end position="88"/>
    </location>
</feature>
<reference evidence="2 3" key="1">
    <citation type="submission" date="2019-04" db="EMBL/GenBank/DDBJ databases">
        <authorList>
            <person name="Li Y."/>
            <person name="Wang J."/>
        </authorList>
    </citation>
    <scope>NUCLEOTIDE SEQUENCE [LARGE SCALE GENOMIC DNA]</scope>
    <source>
        <strain evidence="2 3">DSM 14668</strain>
    </source>
</reference>
<dbReference type="EMBL" id="SSMQ01000002">
    <property type="protein sequence ID" value="TKD12594.1"/>
    <property type="molecule type" value="Genomic_DNA"/>
</dbReference>
<organism evidence="2 3">
    <name type="scientific">Polyangium fumosum</name>
    <dbReference type="NCBI Taxonomy" id="889272"/>
    <lineage>
        <taxon>Bacteria</taxon>
        <taxon>Pseudomonadati</taxon>
        <taxon>Myxococcota</taxon>
        <taxon>Polyangia</taxon>
        <taxon>Polyangiales</taxon>
        <taxon>Polyangiaceae</taxon>
        <taxon>Polyangium</taxon>
    </lineage>
</organism>
<keyword evidence="1" id="KW-0812">Transmembrane</keyword>
<proteinExistence type="predicted"/>
<evidence type="ECO:0000313" key="3">
    <source>
        <dbReference type="Proteomes" id="UP000309215"/>
    </source>
</evidence>
<keyword evidence="1" id="KW-1133">Transmembrane helix</keyword>
<evidence type="ECO:0000313" key="2">
    <source>
        <dbReference type="EMBL" id="TKD12594.1"/>
    </source>
</evidence>
<sequence length="300" mass="32751">MLWVGGKRLYGKVEQVGSTYVATTFAFLQFLPLFPVRSHIVVAEGAADTHTVVPIKMHWKSVATGYLRAYGIAATLFTFIPGLVMAGTSKVPTAYVGAGLVLACAGLTTAAFSRIGRLSREEKAQRLLYARFLGHPVHPSILDEDMRGAVAQKLRDFLEERAAAVMTGSNYRKGGPVKAGYRVLALEPSMRDREYLEAAFTLACIDASLSVGPMRADAERVHGALWNKLLAEHPDVIDVVRDAEAVQRSWVSNVLGFVPLVAALGVCCVMLLRNDAVFKWRPSGAEKKAEYGFVPEELLR</sequence>